<dbReference type="InterPro" id="IPR003599">
    <property type="entry name" value="Ig_sub"/>
</dbReference>
<dbReference type="AlphaFoldDB" id="A0A8C9RCJ3"/>
<dbReference type="SMART" id="SM00409">
    <property type="entry name" value="IG"/>
    <property type="match status" value="1"/>
</dbReference>
<feature type="compositionally biased region" description="Basic and acidic residues" evidence="11">
    <location>
        <begin position="447"/>
        <end position="458"/>
    </location>
</feature>
<dbReference type="InterPro" id="IPR007110">
    <property type="entry name" value="Ig-like_dom"/>
</dbReference>
<reference evidence="15" key="3">
    <citation type="submission" date="2025-09" db="UniProtKB">
        <authorList>
            <consortium name="Ensembl"/>
        </authorList>
    </citation>
    <scope>IDENTIFICATION</scope>
</reference>
<dbReference type="InterPro" id="IPR036179">
    <property type="entry name" value="Ig-like_dom_sf"/>
</dbReference>
<reference evidence="15" key="2">
    <citation type="submission" date="2025-08" db="UniProtKB">
        <authorList>
            <consortium name="Ensembl"/>
        </authorList>
    </citation>
    <scope>IDENTIFICATION</scope>
</reference>
<dbReference type="GO" id="GO:0005923">
    <property type="term" value="C:bicellular tight junction"/>
    <property type="evidence" value="ECO:0007669"/>
    <property type="project" value="UniProtKB-SubCell"/>
</dbReference>
<evidence type="ECO:0000256" key="8">
    <source>
        <dbReference type="ARBA" id="ARBA00023157"/>
    </source>
</evidence>
<evidence type="ECO:0000259" key="14">
    <source>
        <dbReference type="PROSITE" id="PS50835"/>
    </source>
</evidence>
<feature type="chain" id="PRO_5034185563" evidence="13">
    <location>
        <begin position="22"/>
        <end position="532"/>
    </location>
</feature>
<evidence type="ECO:0000256" key="13">
    <source>
        <dbReference type="SAM" id="SignalP"/>
    </source>
</evidence>
<evidence type="ECO:0000256" key="6">
    <source>
        <dbReference type="ARBA" id="ARBA00022989"/>
    </source>
</evidence>
<dbReference type="GO" id="GO:0005886">
    <property type="term" value="C:plasma membrane"/>
    <property type="evidence" value="ECO:0007669"/>
    <property type="project" value="TreeGrafter"/>
</dbReference>
<dbReference type="GeneID" id="108937484"/>
<keyword evidence="3" id="KW-0796">Tight junction</keyword>
<dbReference type="Ensembl" id="ENSSFOT00015013348.2">
    <property type="protein sequence ID" value="ENSSFOP00015013183.2"/>
    <property type="gene ID" value="ENSSFOG00015008468.2"/>
</dbReference>
<evidence type="ECO:0000256" key="4">
    <source>
        <dbReference type="ARBA" id="ARBA00022692"/>
    </source>
</evidence>
<evidence type="ECO:0000313" key="15">
    <source>
        <dbReference type="Ensembl" id="ENSSFOP00015013183.2"/>
    </source>
</evidence>
<dbReference type="Pfam" id="PF05624">
    <property type="entry name" value="LSR"/>
    <property type="match status" value="1"/>
</dbReference>
<keyword evidence="4 12" id="KW-0812">Transmembrane</keyword>
<protein>
    <submittedName>
        <fullName evidence="15">Immunoglobulin-like domain containing receptor 1b</fullName>
    </submittedName>
</protein>
<dbReference type="Proteomes" id="UP000694397">
    <property type="component" value="Chromosome 12"/>
</dbReference>
<dbReference type="OrthoDB" id="9944507at2759"/>
<evidence type="ECO:0000256" key="11">
    <source>
        <dbReference type="SAM" id="MobiDB-lite"/>
    </source>
</evidence>
<feature type="signal peptide" evidence="13">
    <location>
        <begin position="1"/>
        <end position="21"/>
    </location>
</feature>
<feature type="transmembrane region" description="Helical" evidence="12">
    <location>
        <begin position="161"/>
        <end position="185"/>
    </location>
</feature>
<accession>A0A8C9RCJ3</accession>
<dbReference type="SUPFAM" id="SSF48726">
    <property type="entry name" value="Immunoglobulin"/>
    <property type="match status" value="1"/>
</dbReference>
<evidence type="ECO:0000256" key="3">
    <source>
        <dbReference type="ARBA" id="ARBA00022427"/>
    </source>
</evidence>
<evidence type="ECO:0000256" key="10">
    <source>
        <dbReference type="ARBA" id="ARBA00046288"/>
    </source>
</evidence>
<keyword evidence="7 12" id="KW-0472">Membrane</keyword>
<dbReference type="Gene3D" id="2.60.40.10">
    <property type="entry name" value="Immunoglobulins"/>
    <property type="match status" value="1"/>
</dbReference>
<dbReference type="PANTHER" id="PTHR15923:SF3">
    <property type="entry name" value="IMMUNOGLOBULIN-LIKE DOMAIN-CONTAINING RECEPTOR 1"/>
    <property type="match status" value="1"/>
</dbReference>
<evidence type="ECO:0000256" key="7">
    <source>
        <dbReference type="ARBA" id="ARBA00023136"/>
    </source>
</evidence>
<dbReference type="InterPro" id="IPR051874">
    <property type="entry name" value="Ig-like_domain-LISCH7"/>
</dbReference>
<keyword evidence="8" id="KW-1015">Disulfide bond</keyword>
<evidence type="ECO:0000256" key="1">
    <source>
        <dbReference type="ARBA" id="ARBA00004435"/>
    </source>
</evidence>
<feature type="domain" description="Ig-like" evidence="14">
    <location>
        <begin position="16"/>
        <end position="160"/>
    </location>
</feature>
<evidence type="ECO:0000256" key="9">
    <source>
        <dbReference type="ARBA" id="ARBA00023319"/>
    </source>
</evidence>
<reference evidence="15 16" key="1">
    <citation type="submission" date="2019-04" db="EMBL/GenBank/DDBJ databases">
        <authorList>
            <consortium name="Wellcome Sanger Institute Data Sharing"/>
        </authorList>
    </citation>
    <scope>NUCLEOTIDE SEQUENCE [LARGE SCALE GENOMIC DNA]</scope>
</reference>
<dbReference type="InterPro" id="IPR013783">
    <property type="entry name" value="Ig-like_fold"/>
</dbReference>
<keyword evidence="5" id="KW-0965">Cell junction</keyword>
<feature type="compositionally biased region" description="Basic and acidic residues" evidence="11">
    <location>
        <begin position="509"/>
        <end position="524"/>
    </location>
</feature>
<dbReference type="GO" id="GO:0012505">
    <property type="term" value="C:endomembrane system"/>
    <property type="evidence" value="ECO:0007669"/>
    <property type="project" value="UniProtKB-SubCell"/>
</dbReference>
<name>A0A8C9RCJ3_SCLFO</name>
<feature type="region of interest" description="Disordered" evidence="11">
    <location>
        <begin position="367"/>
        <end position="532"/>
    </location>
</feature>
<dbReference type="GO" id="GO:0070506">
    <property type="term" value="F:high-density lipoprotein particle receptor activity"/>
    <property type="evidence" value="ECO:0007669"/>
    <property type="project" value="TreeGrafter"/>
</dbReference>
<comment type="similarity">
    <text evidence="2">Belongs to the immunoglobulin superfamily. LISCH7 family.</text>
</comment>
<sequence length="532" mass="59193">MARATLLVLLLLVSWPAELLSIQVIVPQTEYRRTMFSSVTLRCDYSTSVSPQNVLLTWQYKSFCKDPVLDYYSAAYQAELALGQDPTNDCSNSQRTIRVVAQKSGTGETILGSEYQTRRITIQNKADLVISELMWWDNGVYFCTINAPGDTIGNSEGVIQLIVYNWLVVLFIILGGVLLIILLGICCCQCCPQCCCCYVRCPCCPQSCCCPEKLVMQHRMIKDAQKAMAPWLHGQPVYAPMSNVSSQMNPLLYSDPSKQGIPMTPLPLPPPQSVHPGMAHSFRQGSMQGTNMALDYLESQVRNIDVNTPVLHQPILPQPVPLQSMTLQQVPPPPQHMPQGVPFSAGPPSMLSSLNEMGVDRRVIQLPPIVERPPSSYRRTSSGPQNRPPSGHSSRASSRSGRHHGTLPPRLQDPSAPRRGILRSYSDESDLEERNRGGRYGQQYRSRSRDDLFEEARRTPARQNQGYSPPRRRGSWSSEDEGYSRNGGARSRGAPWPEKPPSYTSIASKLEKPGNKDRFSEKSSRSGTSVVI</sequence>
<evidence type="ECO:0000256" key="12">
    <source>
        <dbReference type="SAM" id="Phobius"/>
    </source>
</evidence>
<dbReference type="PROSITE" id="PS50835">
    <property type="entry name" value="IG_LIKE"/>
    <property type="match status" value="1"/>
</dbReference>
<comment type="subcellular location">
    <subcellularLocation>
        <location evidence="1">Cell junction</location>
        <location evidence="1">Tight junction</location>
    </subcellularLocation>
    <subcellularLocation>
        <location evidence="10">Endomembrane system</location>
        <topology evidence="10">Single-pass type I membrane protein</topology>
    </subcellularLocation>
</comment>
<evidence type="ECO:0000313" key="16">
    <source>
        <dbReference type="Proteomes" id="UP000694397"/>
    </source>
</evidence>
<keyword evidence="6 12" id="KW-1133">Transmembrane helix</keyword>
<keyword evidence="9" id="KW-0393">Immunoglobulin domain</keyword>
<dbReference type="GeneTree" id="ENSGT00950000183058"/>
<dbReference type="PANTHER" id="PTHR15923">
    <property type="entry name" value="TRANSMEMBRANE AND IMMUNOGLOBULIN DOMAIN-CONTAINING PROTEIN"/>
    <property type="match status" value="1"/>
</dbReference>
<evidence type="ECO:0000256" key="5">
    <source>
        <dbReference type="ARBA" id="ARBA00022949"/>
    </source>
</evidence>
<evidence type="ECO:0000256" key="2">
    <source>
        <dbReference type="ARBA" id="ARBA00009491"/>
    </source>
</evidence>
<proteinExistence type="inferred from homology"/>
<gene>
    <name evidence="15" type="primary">ildr1a</name>
</gene>
<keyword evidence="13" id="KW-0732">Signal</keyword>
<dbReference type="InterPro" id="IPR008664">
    <property type="entry name" value="LISCH7"/>
</dbReference>
<keyword evidence="16" id="KW-1185">Reference proteome</keyword>
<dbReference type="RefSeq" id="XP_018612992.2">
    <property type="nucleotide sequence ID" value="XM_018757476.2"/>
</dbReference>
<feature type="compositionally biased region" description="Low complexity" evidence="11">
    <location>
        <begin position="390"/>
        <end position="399"/>
    </location>
</feature>
<feature type="region of interest" description="Disordered" evidence="11">
    <location>
        <begin position="330"/>
        <end position="353"/>
    </location>
</feature>
<organism evidence="15 16">
    <name type="scientific">Scleropages formosus</name>
    <name type="common">Asian bonytongue</name>
    <name type="synonym">Osteoglossum formosum</name>
    <dbReference type="NCBI Taxonomy" id="113540"/>
    <lineage>
        <taxon>Eukaryota</taxon>
        <taxon>Metazoa</taxon>
        <taxon>Chordata</taxon>
        <taxon>Craniata</taxon>
        <taxon>Vertebrata</taxon>
        <taxon>Euteleostomi</taxon>
        <taxon>Actinopterygii</taxon>
        <taxon>Neopterygii</taxon>
        <taxon>Teleostei</taxon>
        <taxon>Osteoglossocephala</taxon>
        <taxon>Osteoglossomorpha</taxon>
        <taxon>Osteoglossiformes</taxon>
        <taxon>Osteoglossidae</taxon>
        <taxon>Scleropages</taxon>
    </lineage>
</organism>